<dbReference type="InterPro" id="IPR016181">
    <property type="entry name" value="Acyl_CoA_acyltransferase"/>
</dbReference>
<comment type="similarity">
    <text evidence="1">Belongs to the NATD1 family.</text>
</comment>
<dbReference type="Proteomes" id="UP000694846">
    <property type="component" value="Unplaced"/>
</dbReference>
<organism evidence="5 6">
    <name type="scientific">Sipha flava</name>
    <name type="common">yellow sugarcane aphid</name>
    <dbReference type="NCBI Taxonomy" id="143950"/>
    <lineage>
        <taxon>Eukaryota</taxon>
        <taxon>Metazoa</taxon>
        <taxon>Ecdysozoa</taxon>
        <taxon>Arthropoda</taxon>
        <taxon>Hexapoda</taxon>
        <taxon>Insecta</taxon>
        <taxon>Pterygota</taxon>
        <taxon>Neoptera</taxon>
        <taxon>Paraneoptera</taxon>
        <taxon>Hemiptera</taxon>
        <taxon>Sternorrhyncha</taxon>
        <taxon>Aphidomorpha</taxon>
        <taxon>Aphidoidea</taxon>
        <taxon>Aphididae</taxon>
        <taxon>Sipha</taxon>
    </lineage>
</organism>
<dbReference type="Pfam" id="PF14542">
    <property type="entry name" value="Acetyltransf_CG"/>
    <property type="match status" value="1"/>
</dbReference>
<proteinExistence type="inferred from homology"/>
<dbReference type="AlphaFoldDB" id="A0A8B8FRB4"/>
<name>A0A8B8FRB4_9HEMI</name>
<reference evidence="6" key="1">
    <citation type="submission" date="2025-08" db="UniProtKB">
        <authorList>
            <consortium name="RefSeq"/>
        </authorList>
    </citation>
    <scope>IDENTIFICATION</scope>
    <source>
        <tissue evidence="6">Whole body</tissue>
    </source>
</reference>
<dbReference type="Gene3D" id="3.40.630.30">
    <property type="match status" value="1"/>
</dbReference>
<evidence type="ECO:0000256" key="1">
    <source>
        <dbReference type="ARBA" id="ARBA00006233"/>
    </source>
</evidence>
<dbReference type="InterPro" id="IPR031165">
    <property type="entry name" value="GNAT_YJDJ"/>
</dbReference>
<dbReference type="GeneID" id="112685388"/>
<evidence type="ECO:0000313" key="5">
    <source>
        <dbReference type="Proteomes" id="UP000694846"/>
    </source>
</evidence>
<evidence type="ECO:0000313" key="6">
    <source>
        <dbReference type="RefSeq" id="XP_025413028.1"/>
    </source>
</evidence>
<accession>A0A8B8FRB4</accession>
<gene>
    <name evidence="6" type="primary">LOC112685388</name>
</gene>
<dbReference type="RefSeq" id="XP_025413028.1">
    <property type="nucleotide sequence ID" value="XM_025557243.1"/>
</dbReference>
<keyword evidence="5" id="KW-1185">Reference proteome</keyword>
<dbReference type="PROSITE" id="PS51729">
    <property type="entry name" value="GNAT_YJDJ"/>
    <property type="match status" value="1"/>
</dbReference>
<protein>
    <recommendedName>
        <fullName evidence="2">Protein NATD1</fullName>
    </recommendedName>
    <alternativeName>
        <fullName evidence="3">N-acetyltransferase domain-containing protein 1</fullName>
    </alternativeName>
</protein>
<evidence type="ECO:0000259" key="4">
    <source>
        <dbReference type="PROSITE" id="PS51729"/>
    </source>
</evidence>
<dbReference type="SUPFAM" id="SSF55729">
    <property type="entry name" value="Acyl-CoA N-acyltransferases (Nat)"/>
    <property type="match status" value="1"/>
</dbReference>
<dbReference type="OrthoDB" id="74247at2759"/>
<feature type="domain" description="N-acetyltransferase" evidence="4">
    <location>
        <begin position="21"/>
        <end position="108"/>
    </location>
</feature>
<sequence>MSRFVLKNINYVIKNGLIHDVKNKTFNQEIVNAQDNFIIKIEYKTFDDIYVLYHTEVPVRHRGHDLGSLIAQEVFDYLIQNNTKTNLHCPFLLKFKKKYPNEKLNIVPVLPKAIK</sequence>
<evidence type="ECO:0000256" key="2">
    <source>
        <dbReference type="ARBA" id="ARBA00020243"/>
    </source>
</evidence>
<evidence type="ECO:0000256" key="3">
    <source>
        <dbReference type="ARBA" id="ARBA00031876"/>
    </source>
</evidence>